<evidence type="ECO:0000256" key="14">
    <source>
        <dbReference type="ARBA" id="ARBA00023170"/>
    </source>
</evidence>
<evidence type="ECO:0000256" key="13">
    <source>
        <dbReference type="ARBA" id="ARBA00023157"/>
    </source>
</evidence>
<dbReference type="InterPro" id="IPR013783">
    <property type="entry name" value="Ig-like_fold"/>
</dbReference>
<evidence type="ECO:0000313" key="18">
    <source>
        <dbReference type="EMBL" id="MBC9811146.1"/>
    </source>
</evidence>
<evidence type="ECO:0000256" key="11">
    <source>
        <dbReference type="ARBA" id="ARBA00023136"/>
    </source>
</evidence>
<evidence type="ECO:0000256" key="8">
    <source>
        <dbReference type="ARBA" id="ARBA00022777"/>
    </source>
</evidence>
<evidence type="ECO:0000259" key="17">
    <source>
        <dbReference type="SMART" id="SM00089"/>
    </source>
</evidence>
<keyword evidence="5" id="KW-0812">Transmembrane</keyword>
<dbReference type="GO" id="GO:0005886">
    <property type="term" value="C:plasma membrane"/>
    <property type="evidence" value="ECO:0007669"/>
    <property type="project" value="UniProtKB-SubCell"/>
</dbReference>
<dbReference type="RefSeq" id="WP_163492373.1">
    <property type="nucleotide sequence ID" value="NZ_JACVEL010000001.1"/>
</dbReference>
<keyword evidence="14" id="KW-0675">Receptor</keyword>
<dbReference type="Gene3D" id="2.60.40.10">
    <property type="entry name" value="Immunoglobulins"/>
    <property type="match status" value="2"/>
</dbReference>
<proteinExistence type="predicted"/>
<evidence type="ECO:0000256" key="3">
    <source>
        <dbReference type="ARBA" id="ARBA00022475"/>
    </source>
</evidence>
<feature type="compositionally biased region" description="Gly residues" evidence="16">
    <location>
        <begin position="162"/>
        <end position="178"/>
    </location>
</feature>
<dbReference type="SMART" id="SM00089">
    <property type="entry name" value="PKD"/>
    <property type="match status" value="1"/>
</dbReference>
<dbReference type="SUPFAM" id="SSF49299">
    <property type="entry name" value="PKD domain"/>
    <property type="match status" value="1"/>
</dbReference>
<dbReference type="InterPro" id="IPR055163">
    <property type="entry name" value="ALK/LTK-like_GRD"/>
</dbReference>
<evidence type="ECO:0000256" key="9">
    <source>
        <dbReference type="ARBA" id="ARBA00022840"/>
    </source>
</evidence>
<keyword evidence="19" id="KW-1185">Reference proteome</keyword>
<dbReference type="Pfam" id="PF13585">
    <property type="entry name" value="CHU_C"/>
    <property type="match status" value="1"/>
</dbReference>
<keyword evidence="13" id="KW-1015">Disulfide bond</keyword>
<evidence type="ECO:0000256" key="6">
    <source>
        <dbReference type="ARBA" id="ARBA00022729"/>
    </source>
</evidence>
<dbReference type="AlphaFoldDB" id="A0A8J6P775"/>
<evidence type="ECO:0000256" key="16">
    <source>
        <dbReference type="SAM" id="MobiDB-lite"/>
    </source>
</evidence>
<dbReference type="EC" id="2.7.10.1" evidence="2"/>
<organism evidence="18 19">
    <name type="scientific">Taishania pollutisoli</name>
    <dbReference type="NCBI Taxonomy" id="2766479"/>
    <lineage>
        <taxon>Bacteria</taxon>
        <taxon>Pseudomonadati</taxon>
        <taxon>Bacteroidota</taxon>
        <taxon>Flavobacteriia</taxon>
        <taxon>Flavobacteriales</taxon>
        <taxon>Crocinitomicaceae</taxon>
        <taxon>Taishania</taxon>
    </lineage>
</organism>
<evidence type="ECO:0000256" key="12">
    <source>
        <dbReference type="ARBA" id="ARBA00023137"/>
    </source>
</evidence>
<keyword evidence="10" id="KW-1133">Transmembrane helix</keyword>
<sequence length="934" mass="96208">MMKTSILSLYLILFFTSCSFYNLYGQQIDVFGPTGSAQTYTVPPCTESISVVLSGAGGGGPNGGLGAVLDLTVPVQPGDEVTIIVGETATGVAGGYPNGGNGQTANNTGNASFGGGGSSMIYVNGVLVAVAGGGGGTGGGTQDSGGASGGCNTGSGTAGAPFGVGGGNASQTAGGAGGPPWISSGNSGQPGSSMQGGNGATDPCYNNSPGGGGGGGYFGGGGGGSDCFGSSPYGGGAGGGGSSYNPSGDPCTPAQNAGNGQAVVTANAGVAASNSGPYCVGSTIQLNATAGAASYEWTGPNGFTSNLQNPTIPNATIANAGTYTLIGVGTGCDEPSTTQVVVVAPPTPNAGPDTVICLGQPIPLNGTITAGSTIAWTVNTTSITPTPTVTFQPNASSVSPTVTVNQPGVYTFTLSENNGVCPAVTDQVQVTVSRTTHTTSWTGPSCAGMTDGTITVTNPDAVEYSYDGGTTWVTNATQGGYGVGTYTVFSRNQYGCSFSSSVTITEPDQLYVFASEDTLICQNGSADLVAYTSAPGMTTLYHWSHTSSTDSAVTTVPLTNNLTIEVYAEGPGGCLSDTAEIIVSVRPPLSGTISPYDTICPGYPTTIGVSYISGGLAPYNILWDTGDITSGASSMEITVNPPQTHMYTVTITDVCETTPLVLSTQVYVAPLPVPLMSAVEPELCEPAVFEIHYETDAAMTQSYVWYYPTGESAINEPVIYTDTLMEGKYNVQLIVTSPLGCIDSVTMIDFLTVQAKPVADFSWSPNPVLMFNTEVHFQNLSHLDVEYDWSLPGAVPSYSNLERPKVTYPDGETGTYPVTLIVTSEMGCTDTITKNLIVYPEVTLYAPNTFTPDGDEYNQNWKVYIQGVDVYAFNLQVFNRWGEMVFENHDSNEGWDGMYNGKPVPTGMYTWKISARDIHNDGKYEWNGYVTILR</sequence>
<accession>A0A8J6P775</accession>
<evidence type="ECO:0000256" key="7">
    <source>
        <dbReference type="ARBA" id="ARBA00022741"/>
    </source>
</evidence>
<dbReference type="EMBL" id="JACVEL010000001">
    <property type="protein sequence ID" value="MBC9811146.1"/>
    <property type="molecule type" value="Genomic_DNA"/>
</dbReference>
<reference evidence="18" key="1">
    <citation type="submission" date="2020-09" db="EMBL/GenBank/DDBJ databases">
        <title>Taishania pollutisoli gen. nov., sp. nov., Isolated from Tetrabromobisphenol A-Contaminated Soil.</title>
        <authorList>
            <person name="Chen Q."/>
        </authorList>
    </citation>
    <scope>NUCLEOTIDE SEQUENCE</scope>
    <source>
        <strain evidence="18">CZZ-1</strain>
    </source>
</reference>
<dbReference type="InterPro" id="IPR022409">
    <property type="entry name" value="PKD/Chitinase_dom"/>
</dbReference>
<dbReference type="InterPro" id="IPR035986">
    <property type="entry name" value="PKD_dom_sf"/>
</dbReference>
<dbReference type="NCBIfam" id="TIGR04131">
    <property type="entry name" value="Bac_Flav_CTERM"/>
    <property type="match status" value="1"/>
</dbReference>
<evidence type="ECO:0000313" key="19">
    <source>
        <dbReference type="Proteomes" id="UP000652681"/>
    </source>
</evidence>
<dbReference type="GO" id="GO:0005524">
    <property type="term" value="F:ATP binding"/>
    <property type="evidence" value="ECO:0007669"/>
    <property type="project" value="UniProtKB-KW"/>
</dbReference>
<evidence type="ECO:0000256" key="10">
    <source>
        <dbReference type="ARBA" id="ARBA00022989"/>
    </source>
</evidence>
<feature type="compositionally biased region" description="Polar residues" evidence="16">
    <location>
        <begin position="183"/>
        <end position="193"/>
    </location>
</feature>
<dbReference type="Proteomes" id="UP000652681">
    <property type="component" value="Unassembled WGS sequence"/>
</dbReference>
<keyword evidence="4" id="KW-0808">Transferase</keyword>
<keyword evidence="3" id="KW-1003">Cell membrane</keyword>
<keyword evidence="7" id="KW-0547">Nucleotide-binding</keyword>
<evidence type="ECO:0000256" key="2">
    <source>
        <dbReference type="ARBA" id="ARBA00011902"/>
    </source>
</evidence>
<keyword evidence="15" id="KW-0325">Glycoprotein</keyword>
<keyword evidence="8" id="KW-0418">Kinase</keyword>
<dbReference type="GO" id="GO:0004714">
    <property type="term" value="F:transmembrane receptor protein tyrosine kinase activity"/>
    <property type="evidence" value="ECO:0007669"/>
    <property type="project" value="UniProtKB-EC"/>
</dbReference>
<protein>
    <recommendedName>
        <fullName evidence="2">receptor protein-tyrosine kinase</fullName>
        <ecNumber evidence="2">2.7.10.1</ecNumber>
    </recommendedName>
</protein>
<keyword evidence="11" id="KW-0472">Membrane</keyword>
<feature type="region of interest" description="Disordered" evidence="16">
    <location>
        <begin position="162"/>
        <end position="202"/>
    </location>
</feature>
<keyword evidence="9" id="KW-0067">ATP-binding</keyword>
<dbReference type="CDD" id="cd00146">
    <property type="entry name" value="PKD"/>
    <property type="match status" value="1"/>
</dbReference>
<name>A0A8J6P775_9FLAO</name>
<gene>
    <name evidence="18" type="ORF">H9Y05_01545</name>
</gene>
<evidence type="ECO:0000256" key="4">
    <source>
        <dbReference type="ARBA" id="ARBA00022679"/>
    </source>
</evidence>
<dbReference type="PROSITE" id="PS51257">
    <property type="entry name" value="PROKAR_LIPOPROTEIN"/>
    <property type="match status" value="1"/>
</dbReference>
<evidence type="ECO:0000256" key="1">
    <source>
        <dbReference type="ARBA" id="ARBA00004251"/>
    </source>
</evidence>
<evidence type="ECO:0000256" key="5">
    <source>
        <dbReference type="ARBA" id="ARBA00022692"/>
    </source>
</evidence>
<evidence type="ECO:0000256" key="15">
    <source>
        <dbReference type="ARBA" id="ARBA00023180"/>
    </source>
</evidence>
<feature type="domain" description="PKD/Chitinase" evidence="17">
    <location>
        <begin position="758"/>
        <end position="841"/>
    </location>
</feature>
<comment type="caution">
    <text evidence="18">The sequence shown here is derived from an EMBL/GenBank/DDBJ whole genome shotgun (WGS) entry which is preliminary data.</text>
</comment>
<dbReference type="InterPro" id="IPR026341">
    <property type="entry name" value="T9SS_type_B"/>
</dbReference>
<keyword evidence="6" id="KW-0732">Signal</keyword>
<keyword evidence="12" id="KW-0829">Tyrosine-protein kinase</keyword>
<dbReference type="Pfam" id="PF12810">
    <property type="entry name" value="ALK_LTK_GRD"/>
    <property type="match status" value="1"/>
</dbReference>
<comment type="subcellular location">
    <subcellularLocation>
        <location evidence="1">Cell membrane</location>
        <topology evidence="1">Single-pass type I membrane protein</topology>
    </subcellularLocation>
</comment>